<proteinExistence type="predicted"/>
<reference evidence="1 2" key="1">
    <citation type="submission" date="2020-02" db="EMBL/GenBank/DDBJ databases">
        <title>Tigecycline-resistant Acinetobacter species from pigs and migratory birds.</title>
        <authorList>
            <person name="Chen C."/>
            <person name="Sun J."/>
            <person name="Liao X.-P."/>
            <person name="Liu Y.-H."/>
        </authorList>
    </citation>
    <scope>NUCLEOTIDE SEQUENCE [LARGE SCALE GENOMIC DNA]</scope>
    <source>
        <strain evidence="1 2">YH12207_T</strain>
        <plasmid evidence="1 2">pYH12207-5</plasmid>
    </source>
</reference>
<geneLocation type="plasmid" evidence="1 2">
    <name>pYH12207-5</name>
</geneLocation>
<protein>
    <submittedName>
        <fullName evidence="1">ATP-binding protein</fullName>
    </submittedName>
</protein>
<keyword evidence="1" id="KW-0614">Plasmid</keyword>
<evidence type="ECO:0000313" key="1">
    <source>
        <dbReference type="EMBL" id="QOW48265.1"/>
    </source>
</evidence>
<dbReference type="SUPFAM" id="SSF52540">
    <property type="entry name" value="P-loop containing nucleoside triphosphate hydrolases"/>
    <property type="match status" value="1"/>
</dbReference>
<evidence type="ECO:0000313" key="2">
    <source>
        <dbReference type="Proteomes" id="UP000593966"/>
    </source>
</evidence>
<keyword evidence="2" id="KW-1185">Reference proteome</keyword>
<dbReference type="InterPro" id="IPR027417">
    <property type="entry name" value="P-loop_NTPase"/>
</dbReference>
<keyword evidence="1" id="KW-0547">Nucleotide-binding</keyword>
<dbReference type="PANTHER" id="PTHR40396:SF1">
    <property type="entry name" value="ATPASE AAA-TYPE CORE DOMAIN-CONTAINING PROTEIN"/>
    <property type="match status" value="1"/>
</dbReference>
<dbReference type="AlphaFoldDB" id="A0A7S6W0I0"/>
<dbReference type="RefSeq" id="WP_180047730.1">
    <property type="nucleotide sequence ID" value="NZ_CP048664.1"/>
</dbReference>
<keyword evidence="1" id="KW-0067">ATP-binding</keyword>
<accession>A0A7S6W0I0</accession>
<name>A0A7S6W0I0_9GAMM</name>
<dbReference type="PANTHER" id="PTHR40396">
    <property type="entry name" value="ATPASE-LIKE PROTEIN"/>
    <property type="match status" value="1"/>
</dbReference>
<sequence>MIFTKLHLKNWYSFKDCELDLTYPKKIKNNTIPYEFLENFPNIRVKRLVLISGANASGKTSFTKILYAIKDFISEGSISGFLEDGLRSHEEKISFSVEFIAAKPIYILDLARKPQEELRDYITEVNTRYDHLHSLDVEFDLTKKELKEHSWKYTYKCIPINKQDSINSLRKKLETVDENSIGQNVIFSTNIDNVDNKNHRDFDEYYFASAKNFLSCDIENKFFKDINLDKNILERCLKTFDPTIKNVAYASEQNSDTPKGFFINFCNNKSLQMSLIGTVIEDRHLLSQGTYEAIKLAKFLSRVINLPQNRSFTYVLDENMSHVQCEIEKNMLNLIIQKISHTSQLFYTTHNYEVLEMNYPIHSYLFIKRDIDGNSEFIKAEDHFKKNDRSIVNYVRNDVLGTIPDTNLLDEILFED</sequence>
<dbReference type="GO" id="GO:0005524">
    <property type="term" value="F:ATP binding"/>
    <property type="evidence" value="ECO:0007669"/>
    <property type="project" value="UniProtKB-KW"/>
</dbReference>
<organism evidence="1 2">
    <name type="scientific">Acinetobacter piscicola</name>
    <dbReference type="NCBI Taxonomy" id="2006115"/>
    <lineage>
        <taxon>Bacteria</taxon>
        <taxon>Pseudomonadati</taxon>
        <taxon>Pseudomonadota</taxon>
        <taxon>Gammaproteobacteria</taxon>
        <taxon>Moraxellales</taxon>
        <taxon>Moraxellaceae</taxon>
        <taxon>Acinetobacter</taxon>
    </lineage>
</organism>
<gene>
    <name evidence="1" type="ORF">G0028_20690</name>
</gene>
<dbReference type="Gene3D" id="3.40.50.300">
    <property type="entry name" value="P-loop containing nucleotide triphosphate hydrolases"/>
    <property type="match status" value="1"/>
</dbReference>
<dbReference type="EMBL" id="CP048664">
    <property type="protein sequence ID" value="QOW48265.1"/>
    <property type="molecule type" value="Genomic_DNA"/>
</dbReference>
<dbReference type="Proteomes" id="UP000593966">
    <property type="component" value="Plasmid pYH12207-5"/>
</dbReference>